<name>A0A2N5RZH3_9BASI</name>
<protein>
    <submittedName>
        <fullName evidence="1">Uncharacterized protein</fullName>
    </submittedName>
</protein>
<dbReference type="Proteomes" id="UP000235388">
    <property type="component" value="Unassembled WGS sequence"/>
</dbReference>
<gene>
    <name evidence="1" type="ORF">PCANC_26379</name>
</gene>
<keyword evidence="2" id="KW-1185">Reference proteome</keyword>
<dbReference type="EMBL" id="PGCJ01001327">
    <property type="protein sequence ID" value="PLW06332.1"/>
    <property type="molecule type" value="Genomic_DNA"/>
</dbReference>
<comment type="caution">
    <text evidence="1">The sequence shown here is derived from an EMBL/GenBank/DDBJ whole genome shotgun (WGS) entry which is preliminary data.</text>
</comment>
<sequence length="135" mass="14120">MANPGAITIPHTKTASSPAIASISICVNVPECTSSNTASGLWYKAQDIQLILYPYQESTQCADSHSVALSASVCSHVITAARPIIGCVNGQADQPTHTYSGLPSESQSPNAFRPVQLVLFDCDTHGAGCGMVTRL</sequence>
<organism evidence="1 2">
    <name type="scientific">Puccinia coronata f. sp. avenae</name>
    <dbReference type="NCBI Taxonomy" id="200324"/>
    <lineage>
        <taxon>Eukaryota</taxon>
        <taxon>Fungi</taxon>
        <taxon>Dikarya</taxon>
        <taxon>Basidiomycota</taxon>
        <taxon>Pucciniomycotina</taxon>
        <taxon>Pucciniomycetes</taxon>
        <taxon>Pucciniales</taxon>
        <taxon>Pucciniaceae</taxon>
        <taxon>Puccinia</taxon>
    </lineage>
</organism>
<evidence type="ECO:0000313" key="1">
    <source>
        <dbReference type="EMBL" id="PLW06332.1"/>
    </source>
</evidence>
<reference evidence="1 2" key="1">
    <citation type="submission" date="2017-11" db="EMBL/GenBank/DDBJ databases">
        <title>De novo assembly and phasing of dikaryotic genomes from two isolates of Puccinia coronata f. sp. avenae, the causal agent of oat crown rust.</title>
        <authorList>
            <person name="Miller M.E."/>
            <person name="Zhang Y."/>
            <person name="Omidvar V."/>
            <person name="Sperschneider J."/>
            <person name="Schwessinger B."/>
            <person name="Raley C."/>
            <person name="Palmer J.M."/>
            <person name="Garnica D."/>
            <person name="Upadhyaya N."/>
            <person name="Rathjen J."/>
            <person name="Taylor J.M."/>
            <person name="Park R.F."/>
            <person name="Dodds P.N."/>
            <person name="Hirsch C.D."/>
            <person name="Kianian S.F."/>
            <person name="Figueroa M."/>
        </authorList>
    </citation>
    <scope>NUCLEOTIDE SEQUENCE [LARGE SCALE GENOMIC DNA]</scope>
    <source>
        <strain evidence="1">12NC29</strain>
    </source>
</reference>
<dbReference type="AlphaFoldDB" id="A0A2N5RZH3"/>
<evidence type="ECO:0000313" key="2">
    <source>
        <dbReference type="Proteomes" id="UP000235388"/>
    </source>
</evidence>
<proteinExistence type="predicted"/>
<accession>A0A2N5RZH3</accession>